<dbReference type="InterPro" id="IPR011990">
    <property type="entry name" value="TPR-like_helical_dom_sf"/>
</dbReference>
<keyword evidence="4" id="KW-0472">Membrane</keyword>
<reference evidence="7 9" key="2">
    <citation type="submission" date="2019-08" db="EMBL/GenBank/DDBJ databases">
        <title>Genome of Algoriphagus ratkowskyi IC026.</title>
        <authorList>
            <person name="Bowman J.P."/>
        </authorList>
    </citation>
    <scope>NUCLEOTIDE SEQUENCE [LARGE SCALE GENOMIC DNA]</scope>
    <source>
        <strain evidence="7 9">IC026</strain>
    </source>
</reference>
<keyword evidence="9" id="KW-1185">Reference proteome</keyword>
<evidence type="ECO:0000256" key="4">
    <source>
        <dbReference type="SAM" id="Phobius"/>
    </source>
</evidence>
<protein>
    <submittedName>
        <fullName evidence="6">Class 3 adenylate cyclase</fullName>
    </submittedName>
    <submittedName>
        <fullName evidence="7">Tetratricopeptide repeat protein</fullName>
    </submittedName>
</protein>
<sequence>MNHDLNRKQSIVFFSDIVGYTLLMGRDEDQAFELMKQNLELHKKVLTAYHGLVIKELGDGILATFETAEEALNASFEIQKEWLKTNELKLRIGLHCGGIILDHGDVFGDAVNIASRVQSIGVPSCILFSSKVLEQIKPYSHFEYVSLGSFRLKNVAKELDIYALSNHPLAVPKRKEMISTIKFQEKEPWKFWVALSVAILLSILLIYSLVWNGYTWEKDKSVAVLPFETIGVIEGQDTYSKDVTEEIIDQLSEINDIKVISYSTVSYFTLGNINIDSIAKVLKVSTILRGSIQYLGEMTKVDVQLIDSEKNKNLWTESFTRNGKDLLTIQSEIAKEISRVLGISLTAKEEAEIGKVITSSPEAYEWYLKAKDHYAKYTLADMKIAAEYYKKAIEIDPNFTLAYAGLANSYAQFPSLSEDQSWYESSLEVSEIGLQIDPNNAELYKCRGNIYYNLGQINNAKRSYETALSSNPNYSPAIGNLATINFSMGNLSESLIGQKKSSSLNPINYKPYQIAGWIYRIFNQPKEALNWLNKSISLAEDPDTYSLIATVFISNDKIKDANELIPKTLTQEPNYKNFESAGFISFFSKKYPEAEQYYKKSILEHSDFEEDLYYVVPINYSFLLLNKGDKIIADSLLKKAIEIREKAISENNDDYNIRLDLAAAMAIKKQNQEALRYLRDAFDYGWRDLFFVTQNPIFYILKDDPTFEEIISLVQQEIEKENQLATSLNRSR</sequence>
<evidence type="ECO:0000313" key="8">
    <source>
        <dbReference type="Proteomes" id="UP000249115"/>
    </source>
</evidence>
<evidence type="ECO:0000259" key="5">
    <source>
        <dbReference type="PROSITE" id="PS50125"/>
    </source>
</evidence>
<evidence type="ECO:0000313" key="9">
    <source>
        <dbReference type="Proteomes" id="UP000321927"/>
    </source>
</evidence>
<dbReference type="InterPro" id="IPR001054">
    <property type="entry name" value="A/G_cyclase"/>
</dbReference>
<dbReference type="Pfam" id="PF07719">
    <property type="entry name" value="TPR_2"/>
    <property type="match status" value="1"/>
</dbReference>
<dbReference type="SMART" id="SM00028">
    <property type="entry name" value="TPR"/>
    <property type="match status" value="5"/>
</dbReference>
<dbReference type="Gene3D" id="1.25.40.10">
    <property type="entry name" value="Tetratricopeptide repeat domain"/>
    <property type="match status" value="2"/>
</dbReference>
<dbReference type="Gene3D" id="3.30.70.1230">
    <property type="entry name" value="Nucleotide cyclase"/>
    <property type="match status" value="1"/>
</dbReference>
<dbReference type="EMBL" id="QKZU01000011">
    <property type="protein sequence ID" value="PZX53818.1"/>
    <property type="molecule type" value="Genomic_DNA"/>
</dbReference>
<dbReference type="OrthoDB" id="9779074at2"/>
<keyword evidence="1" id="KW-0677">Repeat</keyword>
<dbReference type="AlphaFoldDB" id="A0A2W7QZ80"/>
<evidence type="ECO:0000256" key="3">
    <source>
        <dbReference type="PROSITE-ProRule" id="PRU00339"/>
    </source>
</evidence>
<dbReference type="PROSITE" id="PS50005">
    <property type="entry name" value="TPR"/>
    <property type="match status" value="1"/>
</dbReference>
<dbReference type="GO" id="GO:0004016">
    <property type="term" value="F:adenylate cyclase activity"/>
    <property type="evidence" value="ECO:0007669"/>
    <property type="project" value="UniProtKB-ARBA"/>
</dbReference>
<dbReference type="PANTHER" id="PTHR12558:SF13">
    <property type="entry name" value="CELL DIVISION CYCLE PROTEIN 27 HOMOLOG"/>
    <property type="match status" value="1"/>
</dbReference>
<keyword evidence="4" id="KW-1133">Transmembrane helix</keyword>
<dbReference type="InterPro" id="IPR029787">
    <property type="entry name" value="Nucleotide_cyclase"/>
</dbReference>
<organism evidence="6 8">
    <name type="scientific">Algoriphagus ratkowskyi</name>
    <dbReference type="NCBI Taxonomy" id="57028"/>
    <lineage>
        <taxon>Bacteria</taxon>
        <taxon>Pseudomonadati</taxon>
        <taxon>Bacteroidota</taxon>
        <taxon>Cytophagia</taxon>
        <taxon>Cytophagales</taxon>
        <taxon>Cyclobacteriaceae</taxon>
        <taxon>Algoriphagus</taxon>
    </lineage>
</organism>
<dbReference type="EMBL" id="VORV01000010">
    <property type="protein sequence ID" value="TXD76777.1"/>
    <property type="molecule type" value="Genomic_DNA"/>
</dbReference>
<evidence type="ECO:0000256" key="1">
    <source>
        <dbReference type="ARBA" id="ARBA00022737"/>
    </source>
</evidence>
<evidence type="ECO:0000256" key="2">
    <source>
        <dbReference type="ARBA" id="ARBA00022803"/>
    </source>
</evidence>
<gene>
    <name evidence="7" type="ORF">ESW18_15550</name>
    <name evidence="6" type="ORF">LV84_02926</name>
</gene>
<feature type="domain" description="Guanylate cyclase" evidence="5">
    <location>
        <begin position="11"/>
        <end position="118"/>
    </location>
</feature>
<evidence type="ECO:0000313" key="6">
    <source>
        <dbReference type="EMBL" id="PZX53818.1"/>
    </source>
</evidence>
<dbReference type="PANTHER" id="PTHR12558">
    <property type="entry name" value="CELL DIVISION CYCLE 16,23,27"/>
    <property type="match status" value="1"/>
</dbReference>
<dbReference type="RefSeq" id="WP_086502225.1">
    <property type="nucleotide sequence ID" value="NZ_MSSV01000015.1"/>
</dbReference>
<dbReference type="Pfam" id="PF00211">
    <property type="entry name" value="Guanylate_cyc"/>
    <property type="match status" value="1"/>
</dbReference>
<proteinExistence type="predicted"/>
<dbReference type="Gene3D" id="3.40.50.10070">
    <property type="entry name" value="TolB, N-terminal domain"/>
    <property type="match status" value="1"/>
</dbReference>
<feature type="transmembrane region" description="Helical" evidence="4">
    <location>
        <begin position="191"/>
        <end position="211"/>
    </location>
</feature>
<dbReference type="SUPFAM" id="SSF55073">
    <property type="entry name" value="Nucleotide cyclase"/>
    <property type="match status" value="1"/>
</dbReference>
<dbReference type="GO" id="GO:0035556">
    <property type="term" value="P:intracellular signal transduction"/>
    <property type="evidence" value="ECO:0007669"/>
    <property type="project" value="InterPro"/>
</dbReference>
<reference evidence="6 8" key="1">
    <citation type="submission" date="2018-06" db="EMBL/GenBank/DDBJ databases">
        <title>Genomic Encyclopedia of Archaeal and Bacterial Type Strains, Phase II (KMG-II): from individual species to whole genera.</title>
        <authorList>
            <person name="Goeker M."/>
        </authorList>
    </citation>
    <scope>NUCLEOTIDE SEQUENCE [LARGE SCALE GENOMIC DNA]</scope>
    <source>
        <strain evidence="6 8">DSM 22686</strain>
    </source>
</reference>
<dbReference type="SUPFAM" id="SSF48452">
    <property type="entry name" value="TPR-like"/>
    <property type="match status" value="2"/>
</dbReference>
<accession>A0A2W7QZ80</accession>
<dbReference type="Proteomes" id="UP000249115">
    <property type="component" value="Unassembled WGS sequence"/>
</dbReference>
<dbReference type="CDD" id="cd07302">
    <property type="entry name" value="CHD"/>
    <property type="match status" value="1"/>
</dbReference>
<comment type="caution">
    <text evidence="6">The sequence shown here is derived from an EMBL/GenBank/DDBJ whole genome shotgun (WGS) entry which is preliminary data.</text>
</comment>
<dbReference type="Pfam" id="PF13181">
    <property type="entry name" value="TPR_8"/>
    <property type="match status" value="1"/>
</dbReference>
<dbReference type="Proteomes" id="UP000321927">
    <property type="component" value="Unassembled WGS sequence"/>
</dbReference>
<keyword evidence="4" id="KW-0812">Transmembrane</keyword>
<name>A0A2W7QZ80_9BACT</name>
<dbReference type="GO" id="GO:0009190">
    <property type="term" value="P:cyclic nucleotide biosynthetic process"/>
    <property type="evidence" value="ECO:0007669"/>
    <property type="project" value="InterPro"/>
</dbReference>
<feature type="repeat" description="TPR" evidence="3">
    <location>
        <begin position="441"/>
        <end position="474"/>
    </location>
</feature>
<keyword evidence="2 3" id="KW-0802">TPR repeat</keyword>
<evidence type="ECO:0000313" key="7">
    <source>
        <dbReference type="EMBL" id="TXD76777.1"/>
    </source>
</evidence>
<dbReference type="InterPro" id="IPR013105">
    <property type="entry name" value="TPR_2"/>
</dbReference>
<dbReference type="InterPro" id="IPR019734">
    <property type="entry name" value="TPR_rpt"/>
</dbReference>
<dbReference type="PROSITE" id="PS50125">
    <property type="entry name" value="GUANYLATE_CYCLASE_2"/>
    <property type="match status" value="1"/>
</dbReference>